<dbReference type="STRING" id="1033731.SAMN05444145_106125"/>
<keyword evidence="3 7" id="KW-0732">Signal</keyword>
<evidence type="ECO:0000256" key="7">
    <source>
        <dbReference type="SAM" id="SignalP"/>
    </source>
</evidence>
<evidence type="ECO:0000256" key="6">
    <source>
        <dbReference type="SAM" id="MobiDB-lite"/>
    </source>
</evidence>
<dbReference type="InterPro" id="IPR012944">
    <property type="entry name" value="SusD_RagB_dom"/>
</dbReference>
<feature type="chain" id="PRO_5010292706" evidence="7">
    <location>
        <begin position="22"/>
        <end position="615"/>
    </location>
</feature>
<feature type="signal peptide" evidence="7">
    <location>
        <begin position="1"/>
        <end position="21"/>
    </location>
</feature>
<evidence type="ECO:0000313" key="11">
    <source>
        <dbReference type="Proteomes" id="UP000183253"/>
    </source>
</evidence>
<reference evidence="10 11" key="1">
    <citation type="submission" date="2016-10" db="EMBL/GenBank/DDBJ databases">
        <authorList>
            <person name="de Groot N.N."/>
        </authorList>
    </citation>
    <scope>NUCLEOTIDE SEQUENCE [LARGE SCALE GENOMIC DNA]</scope>
    <source>
        <strain evidence="10 11">DSM 25383</strain>
    </source>
</reference>
<feature type="domain" description="SusD-like N-terminal" evidence="9">
    <location>
        <begin position="96"/>
        <end position="217"/>
    </location>
</feature>
<dbReference type="InterPro" id="IPR033985">
    <property type="entry name" value="SusD-like_N"/>
</dbReference>
<keyword evidence="5" id="KW-0998">Cell outer membrane</keyword>
<comment type="similarity">
    <text evidence="2">Belongs to the SusD family.</text>
</comment>
<evidence type="ECO:0000256" key="4">
    <source>
        <dbReference type="ARBA" id="ARBA00023136"/>
    </source>
</evidence>
<feature type="domain" description="RagB/SusD" evidence="8">
    <location>
        <begin position="301"/>
        <end position="605"/>
    </location>
</feature>
<feature type="region of interest" description="Disordered" evidence="6">
    <location>
        <begin position="595"/>
        <end position="615"/>
    </location>
</feature>
<dbReference type="GO" id="GO:0009279">
    <property type="term" value="C:cell outer membrane"/>
    <property type="evidence" value="ECO:0007669"/>
    <property type="project" value="UniProtKB-SubCell"/>
</dbReference>
<dbReference type="PROSITE" id="PS51257">
    <property type="entry name" value="PROKAR_LIPOPROTEIN"/>
    <property type="match status" value="1"/>
</dbReference>
<evidence type="ECO:0000256" key="3">
    <source>
        <dbReference type="ARBA" id="ARBA00022729"/>
    </source>
</evidence>
<dbReference type="AlphaFoldDB" id="A0A1H4E1Z7"/>
<evidence type="ECO:0000256" key="1">
    <source>
        <dbReference type="ARBA" id="ARBA00004442"/>
    </source>
</evidence>
<dbReference type="Gene3D" id="1.25.40.390">
    <property type="match status" value="1"/>
</dbReference>
<dbReference type="RefSeq" id="WP_010266569.1">
    <property type="nucleotide sequence ID" value="NZ_CAEG01000021.1"/>
</dbReference>
<accession>A0A1H4E1Z7</accession>
<evidence type="ECO:0000259" key="9">
    <source>
        <dbReference type="Pfam" id="PF14322"/>
    </source>
</evidence>
<keyword evidence="11" id="KW-1185">Reference proteome</keyword>
<evidence type="ECO:0000256" key="5">
    <source>
        <dbReference type="ARBA" id="ARBA00023237"/>
    </source>
</evidence>
<dbReference type="SUPFAM" id="SSF48452">
    <property type="entry name" value="TPR-like"/>
    <property type="match status" value="1"/>
</dbReference>
<sequence>MKKFIKYPILLLCLLSMTSCAEDFLNRYPSKPTTGDFFKSEEAAKLALTGIYNGLYLWSSGAAIGYMLPGPASYDALTGLVMTRDENETLGSGRIWPDDSTILAYWKSWYVIIQRANTMLVNADPSQSGNMARLTAEARVLRAMAYYYLISMFGDVPFFTAPPAFEDFKCQRTSKVTILDFVLRELDEAAAILPEWTASERGRVDKAAAYGILSRAALMGGSFNYNNDAAHYFKIAADAAEKVIGKRGLCKDFGSLFTTTGQAQPDARDELILEIAFYNTGEAKFHYVGYTETSRFVGQTSRYPTQTLFDTFECIDGKRIDESPLYDPTDPKKNRDPRLRSSIFITGDTITVNTGSGKVKAILNAYEGDSNDKENYRKTLKYNYDTQKWEKTDNLDFTDPSAFTSFANAGKGYMCGKFQRDSTENISQSTVNFPILRYAEVLLNFAEAKIELWALGAEAEDDRIYTAINEVRNRVGMPDVSSDRVGNVEKMRQLVRRERKVELAFEGLHLIDLRRWDIGDLENSQPVYGMPEEKYGGFKAPYPSVQKLPVFNKTARHDLNDIATYPDAEIRLVRDKNRKWESHYRLWPIPQSEVSKTGMSQNPGYAGGATDTSNQ</sequence>
<organism evidence="10 11">
    <name type="scientific">Alistipes timonensis JC136</name>
    <dbReference type="NCBI Taxonomy" id="1033731"/>
    <lineage>
        <taxon>Bacteria</taxon>
        <taxon>Pseudomonadati</taxon>
        <taxon>Bacteroidota</taxon>
        <taxon>Bacteroidia</taxon>
        <taxon>Bacteroidales</taxon>
        <taxon>Rikenellaceae</taxon>
        <taxon>Alistipes</taxon>
    </lineage>
</organism>
<gene>
    <name evidence="10" type="ORF">SAMN05444145_106125</name>
</gene>
<proteinExistence type="inferred from homology"/>
<keyword evidence="4" id="KW-0472">Membrane</keyword>
<dbReference type="InterPro" id="IPR011990">
    <property type="entry name" value="TPR-like_helical_dom_sf"/>
</dbReference>
<dbReference type="Proteomes" id="UP000183253">
    <property type="component" value="Unassembled WGS sequence"/>
</dbReference>
<name>A0A1H4E1Z7_9BACT</name>
<protein>
    <submittedName>
        <fullName evidence="10">Starch-binding associating with outer membrane</fullName>
    </submittedName>
</protein>
<dbReference type="Pfam" id="PF14322">
    <property type="entry name" value="SusD-like_3"/>
    <property type="match status" value="1"/>
</dbReference>
<evidence type="ECO:0000313" key="10">
    <source>
        <dbReference type="EMBL" id="SEA78590.1"/>
    </source>
</evidence>
<evidence type="ECO:0000256" key="2">
    <source>
        <dbReference type="ARBA" id="ARBA00006275"/>
    </source>
</evidence>
<dbReference type="EMBL" id="FNRI01000006">
    <property type="protein sequence ID" value="SEA78590.1"/>
    <property type="molecule type" value="Genomic_DNA"/>
</dbReference>
<evidence type="ECO:0000259" key="8">
    <source>
        <dbReference type="Pfam" id="PF07980"/>
    </source>
</evidence>
<dbReference type="Pfam" id="PF07980">
    <property type="entry name" value="SusD_RagB"/>
    <property type="match status" value="1"/>
</dbReference>
<comment type="subcellular location">
    <subcellularLocation>
        <location evidence="1">Cell outer membrane</location>
    </subcellularLocation>
</comment>